<dbReference type="Pfam" id="PF14690">
    <property type="entry name" value="Zn_ribbon_ISL3"/>
    <property type="match status" value="1"/>
</dbReference>
<evidence type="ECO:0000313" key="2">
    <source>
        <dbReference type="EMBL" id="VVM07563.1"/>
    </source>
</evidence>
<keyword evidence="3" id="KW-1185">Reference proteome</keyword>
<protein>
    <recommendedName>
        <fullName evidence="1">Transposase IS204/IS1001/IS1096/IS1165 zinc-finger domain-containing protein</fullName>
    </recommendedName>
</protein>
<proteinExistence type="predicted"/>
<organism evidence="2 3">
    <name type="scientific">Methylacidimicrobium tartarophylax</name>
    <dbReference type="NCBI Taxonomy" id="1041768"/>
    <lineage>
        <taxon>Bacteria</taxon>
        <taxon>Pseudomonadati</taxon>
        <taxon>Verrucomicrobiota</taxon>
        <taxon>Methylacidimicrobium</taxon>
    </lineage>
</organism>
<name>A0A5E6MNJ1_9BACT</name>
<reference evidence="2 3" key="1">
    <citation type="submission" date="2019-09" db="EMBL/GenBank/DDBJ databases">
        <authorList>
            <person name="Cremers G."/>
        </authorList>
    </citation>
    <scope>NUCLEOTIDE SEQUENCE [LARGE SCALE GENOMIC DNA]</scope>
    <source>
        <strain evidence="2">4A</strain>
    </source>
</reference>
<evidence type="ECO:0000313" key="3">
    <source>
        <dbReference type="Proteomes" id="UP000334923"/>
    </source>
</evidence>
<dbReference type="RefSeq" id="WP_246186616.1">
    <property type="nucleotide sequence ID" value="NZ_CABFVA020000100.1"/>
</dbReference>
<gene>
    <name evidence="2" type="ORF">MAMT_01809</name>
</gene>
<feature type="domain" description="Transposase IS204/IS1001/IS1096/IS1165 zinc-finger" evidence="1">
    <location>
        <begin position="42"/>
        <end position="86"/>
    </location>
</feature>
<accession>A0A5E6MNJ1</accession>
<dbReference type="Proteomes" id="UP000334923">
    <property type="component" value="Unassembled WGS sequence"/>
</dbReference>
<dbReference type="InterPro" id="IPR029261">
    <property type="entry name" value="Transposase_Znf"/>
</dbReference>
<evidence type="ECO:0000259" key="1">
    <source>
        <dbReference type="Pfam" id="PF14690"/>
    </source>
</evidence>
<sequence>MEANKLFATALQLGSDWKVTRSELSPVNHSLKLWLDFPEGDQFHCPECGRPFPAHDTVEKRWRHMNCWQYKTQPIARVPRVDCPEHGVRLAEVP</sequence>
<dbReference type="EMBL" id="CABFVA020000100">
    <property type="protein sequence ID" value="VVM07563.1"/>
    <property type="molecule type" value="Genomic_DNA"/>
</dbReference>
<dbReference type="AlphaFoldDB" id="A0A5E6MNJ1"/>